<evidence type="ECO:0000313" key="8">
    <source>
        <dbReference type="EMBL" id="EAC5551155.1"/>
    </source>
</evidence>
<keyword evidence="4" id="KW-0812">Transmembrane</keyword>
<dbReference type="SUPFAM" id="SSF56519">
    <property type="entry name" value="Penicillin binding protein dimerisation domain"/>
    <property type="match status" value="1"/>
</dbReference>
<dbReference type="Pfam" id="PF03717">
    <property type="entry name" value="PBP_dimer"/>
    <property type="match status" value="1"/>
</dbReference>
<dbReference type="RefSeq" id="WP_003728098.1">
    <property type="nucleotide sequence ID" value="NC_021825.2"/>
</dbReference>
<dbReference type="InterPro" id="IPR007887">
    <property type="entry name" value="MecA_N"/>
</dbReference>
<comment type="caution">
    <text evidence="10">The sequence shown here is derived from an EMBL/GenBank/DDBJ whole genome shotgun (WGS) entry which is preliminary data.</text>
</comment>
<evidence type="ECO:0000259" key="5">
    <source>
        <dbReference type="Pfam" id="PF00905"/>
    </source>
</evidence>
<protein>
    <submittedName>
        <fullName evidence="12 13">Penicillin-binding protein</fullName>
    </submittedName>
    <submittedName>
        <fullName evidence="10">Penicillin-binding transpeptidase domain-containing protein</fullName>
    </submittedName>
</protein>
<reference evidence="12 16" key="3">
    <citation type="submission" date="2018-04" db="EMBL/GenBank/DDBJ databases">
        <title>Genome Analysis of a Prevalent Clone of Listeria monocytogenes Sequence Type 87 in China.</title>
        <authorList>
            <person name="Wang Y."/>
        </authorList>
    </citation>
    <scope>NUCLEOTIDE SEQUENCE [LARGE SCALE GENOMIC DNA]</scope>
    <source>
        <strain evidence="12 16">ICDC_LM1523</strain>
    </source>
</reference>
<dbReference type="EMBL" id="DAAIHR010000007">
    <property type="protein sequence ID" value="HAB8398436.1"/>
    <property type="molecule type" value="Genomic_DNA"/>
</dbReference>
<evidence type="ECO:0000313" key="14">
    <source>
        <dbReference type="Proteomes" id="UP000272537"/>
    </source>
</evidence>
<dbReference type="InterPro" id="IPR005311">
    <property type="entry name" value="PBP_dimer"/>
</dbReference>
<feature type="domain" description="Penicillin-binding protein dimerisation" evidence="6">
    <location>
        <begin position="170"/>
        <end position="328"/>
    </location>
</feature>
<evidence type="ECO:0000259" key="6">
    <source>
        <dbReference type="Pfam" id="PF03717"/>
    </source>
</evidence>
<comment type="similarity">
    <text evidence="2">Belongs to the transpeptidase family.</text>
</comment>
<dbReference type="Gene3D" id="3.30.1390.30">
    <property type="entry name" value="Penicillin-binding protein 2a, domain 3"/>
    <property type="match status" value="1"/>
</dbReference>
<dbReference type="Proteomes" id="UP000460224">
    <property type="component" value="Unassembled WGS sequence"/>
</dbReference>
<dbReference type="InterPro" id="IPR050515">
    <property type="entry name" value="Beta-lactam/transpept"/>
</dbReference>
<dbReference type="Gene3D" id="3.90.1310.10">
    <property type="entry name" value="Penicillin-binding protein 2a (Domain 2)"/>
    <property type="match status" value="1"/>
</dbReference>
<keyword evidence="3 4" id="KW-0472">Membrane</keyword>
<evidence type="ECO:0000259" key="7">
    <source>
        <dbReference type="Pfam" id="PF05223"/>
    </source>
</evidence>
<reference evidence="10 17" key="4">
    <citation type="submission" date="2019-04" db="EMBL/GenBank/DDBJ databases">
        <authorList>
            <consortium name="GenomeTrakr: Next Generation Sequencing Network for Food Pathogen Tracability"/>
        </authorList>
    </citation>
    <scope>NUCLEOTIDE SEQUENCE [LARGE SCALE GENOMIC DNA]</scope>
    <source>
        <strain evidence="9 18">CFSAN063727</strain>
        <strain evidence="8 15">FDA00007096</strain>
        <strain evidence="10 17">LS1344</strain>
    </source>
</reference>
<dbReference type="PANTHER" id="PTHR30627:SF25">
    <property type="entry name" value="PENICILLIN-BINDING PROTEIN 3"/>
    <property type="match status" value="1"/>
</dbReference>
<dbReference type="Pfam" id="PF00905">
    <property type="entry name" value="Transpeptidase"/>
    <property type="match status" value="1"/>
</dbReference>
<dbReference type="KEGG" id="lmok:CQ02_02480"/>
<evidence type="ECO:0000256" key="4">
    <source>
        <dbReference type="SAM" id="Phobius"/>
    </source>
</evidence>
<evidence type="ECO:0000256" key="3">
    <source>
        <dbReference type="ARBA" id="ARBA00023136"/>
    </source>
</evidence>
<dbReference type="InterPro" id="IPR001460">
    <property type="entry name" value="PCN-bd_Tpept"/>
</dbReference>
<dbReference type="InterPro" id="IPR032710">
    <property type="entry name" value="NTF2-like_dom_sf"/>
</dbReference>
<reference evidence="13 14" key="1">
    <citation type="journal article" date="2018" name="BMC Genomics">
        <title>Genes significantly associated with lineage II food isolates of Listeria monocytogenes.</title>
        <authorList>
            <person name="Pirone-Davies C."/>
            <person name="Chen Y."/>
            <person name="Pightling A."/>
            <person name="Ryan G."/>
            <person name="Wang Y."/>
            <person name="Yao K."/>
            <person name="Hoffmann M."/>
            <person name="Allard M.W."/>
        </authorList>
    </citation>
    <scope>NUCLEOTIDE SEQUENCE [LARGE SCALE GENOMIC DNA]</scope>
    <source>
        <strain evidence="13 14">PNUSAL000550</strain>
    </source>
</reference>
<dbReference type="EMBL" id="QDAY01000001">
    <property type="protein sequence ID" value="KAA9453087.1"/>
    <property type="molecule type" value="Genomic_DNA"/>
</dbReference>
<dbReference type="PANTHER" id="PTHR30627">
    <property type="entry name" value="PEPTIDOGLYCAN D,D-TRANSPEPTIDASE"/>
    <property type="match status" value="1"/>
</dbReference>
<keyword evidence="4" id="KW-1133">Transmembrane helix</keyword>
<organism evidence="10 17">
    <name type="scientific">Listeria monocytogenes</name>
    <dbReference type="NCBI Taxonomy" id="1639"/>
    <lineage>
        <taxon>Bacteria</taxon>
        <taxon>Bacillati</taxon>
        <taxon>Bacillota</taxon>
        <taxon>Bacilli</taxon>
        <taxon>Bacillales</taxon>
        <taxon>Listeriaceae</taxon>
        <taxon>Listeria</taxon>
    </lineage>
</organism>
<dbReference type="Gene3D" id="3.40.710.10">
    <property type="entry name" value="DD-peptidase/beta-lactamase superfamily"/>
    <property type="match status" value="1"/>
</dbReference>
<dbReference type="Gene3D" id="3.10.450.100">
    <property type="entry name" value="NTF2-like, domain 1"/>
    <property type="match status" value="1"/>
</dbReference>
<evidence type="ECO:0000313" key="16">
    <source>
        <dbReference type="Proteomes" id="UP000460224"/>
    </source>
</evidence>
<evidence type="ECO:0000313" key="15">
    <source>
        <dbReference type="Proteomes" id="UP000365297"/>
    </source>
</evidence>
<accession>A0A0B8R106</accession>
<dbReference type="FunFam" id="3.10.450.100:FF:000002">
    <property type="entry name" value="Penicillin-binding protein 3"/>
    <property type="match status" value="1"/>
</dbReference>
<dbReference type="FunFam" id="3.40.710.10:FF:000032">
    <property type="entry name" value="Penicillin-binding protein 3"/>
    <property type="match status" value="1"/>
</dbReference>
<evidence type="ECO:0000313" key="17">
    <source>
        <dbReference type="Proteomes" id="UP000527632"/>
    </source>
</evidence>
<evidence type="ECO:0000313" key="19">
    <source>
        <dbReference type="Proteomes" id="UP000840197"/>
    </source>
</evidence>
<dbReference type="SUPFAM" id="SSF56601">
    <property type="entry name" value="beta-lactamase/transpeptidase-like"/>
    <property type="match status" value="1"/>
</dbReference>
<dbReference type="EMBL" id="AAAIXK010000006">
    <property type="protein sequence ID" value="EAC5551155.1"/>
    <property type="molecule type" value="Genomic_DNA"/>
</dbReference>
<feature type="domain" description="Penicillin-binding protein transpeptidase" evidence="5">
    <location>
        <begin position="365"/>
        <end position="661"/>
    </location>
</feature>
<dbReference type="Pfam" id="PF05223">
    <property type="entry name" value="MecA_N"/>
    <property type="match status" value="1"/>
</dbReference>
<feature type="domain" description="NTF2-like N-terminal transpeptidase" evidence="7">
    <location>
        <begin position="45"/>
        <end position="163"/>
    </location>
</feature>
<dbReference type="InterPro" id="IPR036138">
    <property type="entry name" value="PBP_dimer_sf"/>
</dbReference>
<evidence type="ECO:0000313" key="18">
    <source>
        <dbReference type="Proteomes" id="UP000528151"/>
    </source>
</evidence>
<dbReference type="InterPro" id="IPR012338">
    <property type="entry name" value="Beta-lactam/transpept-like"/>
</dbReference>
<name>A0A0B8R106_LISMN</name>
<dbReference type="GO" id="GO:0008658">
    <property type="term" value="F:penicillin binding"/>
    <property type="evidence" value="ECO:0007669"/>
    <property type="project" value="InterPro"/>
</dbReference>
<dbReference type="Proteomes" id="UP000528151">
    <property type="component" value="Unassembled WGS sequence"/>
</dbReference>
<dbReference type="GO" id="GO:0005886">
    <property type="term" value="C:plasma membrane"/>
    <property type="evidence" value="ECO:0007669"/>
    <property type="project" value="TreeGrafter"/>
</dbReference>
<dbReference type="EMBL" id="AABBZO010000023">
    <property type="protein sequence ID" value="EAG4463509.1"/>
    <property type="molecule type" value="Genomic_DNA"/>
</dbReference>
<gene>
    <name evidence="13" type="primary">pbp</name>
    <name evidence="8" type="ORF">ARY78_12015</name>
    <name evidence="9" type="ORF">CA369_14650</name>
    <name evidence="12" type="ORF">DCK61_01145</name>
    <name evidence="13" type="ORF">DYZ80_02177</name>
    <name evidence="10" type="ORF">E5F58_04220</name>
    <name evidence="11" type="ORF">GYR60_07875</name>
</gene>
<dbReference type="Proteomes" id="UP000527632">
    <property type="component" value="Unassembled WGS sequence"/>
</dbReference>
<dbReference type="Proteomes" id="UP000365297">
    <property type="component" value="Unassembled WGS sequence"/>
</dbReference>
<dbReference type="AlphaFoldDB" id="A0A0B8R106"/>
<dbReference type="EMBL" id="QXLS01000005">
    <property type="protein sequence ID" value="RKA06965.1"/>
    <property type="molecule type" value="Genomic_DNA"/>
</dbReference>
<evidence type="ECO:0000256" key="1">
    <source>
        <dbReference type="ARBA" id="ARBA00004370"/>
    </source>
</evidence>
<sequence>MASYGGKKRNNKKAIIIGSIAAVAVLAGIAIYFFIQNQHKDEKNALAAAETFTSNIAKEKYDKLGSSVSSESLKKVEFTKKEMEDKYQAVYDGIGAKDIKVKNLKSVYDDKENKFNLTYELEMRTSLGKLATQKYKTTISKQDDDWKIDWKPALIFPGMVKTDKVRITEDEAERGQIVDRNGNPLATTGQFAEAGVVPSKLGEGDEKVKNIADISKKLEVSTDYINKQLDQKWVQADSFVPLVTLNKDNLPEATGLTYAQKEMRTYPLNEATSHLIGYVGEVSAEDIEKNPKLSVGDVIGKSGLERYYDKQLRGKNGGAIKIINDQTKQEDTLQKIDKKDGEEIKLTIDAAVQKKAFDSLGSETGAVTMINPTNGELLALVSTPSYDANQMVLGITSEDYAKYNDDKRLPFLARYANRYAPGSTFKTITATIGLDTGVTKPDKVREISGLQWQKDASWGKYFVTRVHDVPKVNMTDALVHSDNIYFAQEGLEIGKDKLTAGLKKFDFDKEYNLPFTMKPAQISNDGLNSEILLADTSYGQGELLMSPIQQAIAYSAIASDGKMPYPKLDTKEKAGKETQATEAASANQVKAALVKTVSDPAGTAHALQIQGHSIAAKTGTAELKEKQGEDGLENGFVYAFDADNPNYLMVGMIENVKGRGGSGLVIDKLKPVIESMYK</sequence>
<evidence type="ECO:0000313" key="10">
    <source>
        <dbReference type="EMBL" id="EAH4241206.1"/>
    </source>
</evidence>
<feature type="transmembrane region" description="Helical" evidence="4">
    <location>
        <begin position="14"/>
        <end position="35"/>
    </location>
</feature>
<proteinExistence type="inferred from homology"/>
<reference evidence="11" key="5">
    <citation type="submission" date="2020-01" db="EMBL/GenBank/DDBJ databases">
        <authorList>
            <consortium name="NCBI Pathogen Detection Project"/>
        </authorList>
    </citation>
    <scope>NUCLEOTIDE SEQUENCE</scope>
    <source>
        <strain evidence="11">CFIAFB20130012</strain>
    </source>
</reference>
<dbReference type="EMBL" id="AABGUK010000001">
    <property type="protein sequence ID" value="EAH4241206.1"/>
    <property type="molecule type" value="Genomic_DNA"/>
</dbReference>
<evidence type="ECO:0000313" key="11">
    <source>
        <dbReference type="EMBL" id="HAB8398436.1"/>
    </source>
</evidence>
<comment type="subcellular location">
    <subcellularLocation>
        <location evidence="1">Membrane</location>
    </subcellularLocation>
</comment>
<dbReference type="Proteomes" id="UP000272537">
    <property type="component" value="Unassembled WGS sequence"/>
</dbReference>
<reference evidence="11 19" key="2">
    <citation type="journal article" date="2018" name="Genome Biol.">
        <title>SKESA: strategic k-mer extension for scrupulous assemblies.</title>
        <authorList>
            <person name="Souvorov A."/>
            <person name="Agarwala R."/>
            <person name="Lipman D.J."/>
        </authorList>
    </citation>
    <scope>NUCLEOTIDE SEQUENCE [LARGE SCALE GENOMIC DNA]</scope>
    <source>
        <strain evidence="11 19">CFIAFB20130012</strain>
    </source>
</reference>
<dbReference type="Proteomes" id="UP000840197">
    <property type="component" value="Unassembled WGS sequence"/>
</dbReference>
<dbReference type="GO" id="GO:0046677">
    <property type="term" value="P:response to antibiotic"/>
    <property type="evidence" value="ECO:0007669"/>
    <property type="project" value="InterPro"/>
</dbReference>
<evidence type="ECO:0000313" key="9">
    <source>
        <dbReference type="EMBL" id="EAG4463509.1"/>
    </source>
</evidence>
<dbReference type="GO" id="GO:0071555">
    <property type="term" value="P:cell wall organization"/>
    <property type="evidence" value="ECO:0007669"/>
    <property type="project" value="TreeGrafter"/>
</dbReference>
<dbReference type="SUPFAM" id="SSF54427">
    <property type="entry name" value="NTF2-like"/>
    <property type="match status" value="1"/>
</dbReference>
<evidence type="ECO:0000313" key="13">
    <source>
        <dbReference type="EMBL" id="RKA06965.1"/>
    </source>
</evidence>
<dbReference type="GO" id="GO:0071972">
    <property type="term" value="F:peptidoglycan L,D-transpeptidase activity"/>
    <property type="evidence" value="ECO:0007669"/>
    <property type="project" value="TreeGrafter"/>
</dbReference>
<evidence type="ECO:0000256" key="2">
    <source>
        <dbReference type="ARBA" id="ARBA00007171"/>
    </source>
</evidence>
<evidence type="ECO:0000313" key="12">
    <source>
        <dbReference type="EMBL" id="KAA9453087.1"/>
    </source>
</evidence>